<dbReference type="SUPFAM" id="SSF47459">
    <property type="entry name" value="HLH, helix-loop-helix DNA-binding domain"/>
    <property type="match status" value="1"/>
</dbReference>
<dbReference type="EMBL" id="JANBTW010000134">
    <property type="protein sequence ID" value="KAJ2670067.1"/>
    <property type="molecule type" value="Genomic_DNA"/>
</dbReference>
<accession>A0A9W8KVR7</accession>
<evidence type="ECO:0000256" key="2">
    <source>
        <dbReference type="ARBA" id="ARBA00023242"/>
    </source>
</evidence>
<sequence length="217" mass="23938">MSQDSSSVLLAVEDKVVGPPALQYPAIAPKGSNGTDGPAMASEGRAEGPKRKRREMPAAGTEEWHRLRRDSHKEVERRRREVINKGIDQLAELIPGSEKNKGQIIAQAVQYISRLRATEEKNIEKWTIEKLLADQAIAELTAQVEQLKGENKKLRGKLSKHKSEEGESEDEQEDEQVDAPVEERAAAAAAEASKAIAEEKTKGKKKPSKKKKKASKS</sequence>
<evidence type="ECO:0000256" key="3">
    <source>
        <dbReference type="SAM" id="MobiDB-lite"/>
    </source>
</evidence>
<feature type="compositionally biased region" description="Low complexity" evidence="3">
    <location>
        <begin position="186"/>
        <end position="195"/>
    </location>
</feature>
<dbReference type="InterPro" id="IPR011598">
    <property type="entry name" value="bHLH_dom"/>
</dbReference>
<protein>
    <submittedName>
        <fullName evidence="5">Basic helix-loop-helix protein</fullName>
    </submittedName>
</protein>
<evidence type="ECO:0000259" key="4">
    <source>
        <dbReference type="PROSITE" id="PS50888"/>
    </source>
</evidence>
<comment type="caution">
    <text evidence="5">The sequence shown here is derived from an EMBL/GenBank/DDBJ whole genome shotgun (WGS) entry which is preliminary data.</text>
</comment>
<organism evidence="5 6">
    <name type="scientific">Coemansia spiralis</name>
    <dbReference type="NCBI Taxonomy" id="417178"/>
    <lineage>
        <taxon>Eukaryota</taxon>
        <taxon>Fungi</taxon>
        <taxon>Fungi incertae sedis</taxon>
        <taxon>Zoopagomycota</taxon>
        <taxon>Kickxellomycotina</taxon>
        <taxon>Kickxellomycetes</taxon>
        <taxon>Kickxellales</taxon>
        <taxon>Kickxellaceae</taxon>
        <taxon>Coemansia</taxon>
    </lineage>
</organism>
<dbReference type="SMART" id="SM00353">
    <property type="entry name" value="HLH"/>
    <property type="match status" value="1"/>
</dbReference>
<dbReference type="GO" id="GO:0003677">
    <property type="term" value="F:DNA binding"/>
    <property type="evidence" value="ECO:0007669"/>
    <property type="project" value="UniProtKB-KW"/>
</dbReference>
<dbReference type="Pfam" id="PF00010">
    <property type="entry name" value="HLH"/>
    <property type="match status" value="1"/>
</dbReference>
<dbReference type="PANTHER" id="PTHR47787:SF1">
    <property type="entry name" value="CENTROMERE-BINDING PROTEIN 1"/>
    <property type="match status" value="1"/>
</dbReference>
<dbReference type="InterPro" id="IPR036638">
    <property type="entry name" value="HLH_DNA-bd_sf"/>
</dbReference>
<evidence type="ECO:0000313" key="6">
    <source>
        <dbReference type="Proteomes" id="UP001151518"/>
    </source>
</evidence>
<dbReference type="Gene3D" id="4.10.280.10">
    <property type="entry name" value="Helix-loop-helix DNA-binding domain"/>
    <property type="match status" value="1"/>
</dbReference>
<evidence type="ECO:0000313" key="5">
    <source>
        <dbReference type="EMBL" id="KAJ2670067.1"/>
    </source>
</evidence>
<feature type="domain" description="BHLH" evidence="4">
    <location>
        <begin position="67"/>
        <end position="115"/>
    </location>
</feature>
<dbReference type="PROSITE" id="PS50888">
    <property type="entry name" value="BHLH"/>
    <property type="match status" value="1"/>
</dbReference>
<dbReference type="GO" id="GO:0003700">
    <property type="term" value="F:DNA-binding transcription factor activity"/>
    <property type="evidence" value="ECO:0007669"/>
    <property type="project" value="InterPro"/>
</dbReference>
<feature type="region of interest" description="Disordered" evidence="3">
    <location>
        <begin position="148"/>
        <end position="217"/>
    </location>
</feature>
<proteinExistence type="predicted"/>
<feature type="region of interest" description="Disordered" evidence="3">
    <location>
        <begin position="23"/>
        <end position="77"/>
    </location>
</feature>
<keyword evidence="2" id="KW-0539">Nucleus</keyword>
<dbReference type="Proteomes" id="UP001151518">
    <property type="component" value="Unassembled WGS sequence"/>
</dbReference>
<keyword evidence="1" id="KW-0238">DNA-binding</keyword>
<reference evidence="5" key="1">
    <citation type="submission" date="2022-07" db="EMBL/GenBank/DDBJ databases">
        <title>Phylogenomic reconstructions and comparative analyses of Kickxellomycotina fungi.</title>
        <authorList>
            <person name="Reynolds N.K."/>
            <person name="Stajich J.E."/>
            <person name="Barry K."/>
            <person name="Grigoriev I.V."/>
            <person name="Crous P."/>
            <person name="Smith M.E."/>
        </authorList>
    </citation>
    <scope>NUCLEOTIDE SEQUENCE</scope>
    <source>
        <strain evidence="5">NRRL 3115</strain>
    </source>
</reference>
<dbReference type="OrthoDB" id="71302at2759"/>
<feature type="compositionally biased region" description="Basic residues" evidence="3">
    <location>
        <begin position="202"/>
        <end position="217"/>
    </location>
</feature>
<name>A0A9W8KVR7_9FUNG</name>
<dbReference type="GO" id="GO:0005634">
    <property type="term" value="C:nucleus"/>
    <property type="evidence" value="ECO:0007669"/>
    <property type="project" value="TreeGrafter"/>
</dbReference>
<dbReference type="AlphaFoldDB" id="A0A9W8KVR7"/>
<dbReference type="GO" id="GO:0046983">
    <property type="term" value="F:protein dimerization activity"/>
    <property type="evidence" value="ECO:0007669"/>
    <property type="project" value="InterPro"/>
</dbReference>
<feature type="compositionally biased region" description="Acidic residues" evidence="3">
    <location>
        <begin position="166"/>
        <end position="177"/>
    </location>
</feature>
<dbReference type="CDD" id="cd11398">
    <property type="entry name" value="bHLHzip_scCBP1"/>
    <property type="match status" value="1"/>
</dbReference>
<gene>
    <name evidence="5" type="primary">CBF1</name>
    <name evidence="5" type="ORF">GGI25_005966</name>
</gene>
<dbReference type="PANTHER" id="PTHR47787">
    <property type="entry name" value="CENTROMERE-BINDING PROTEIN 1"/>
    <property type="match status" value="1"/>
</dbReference>
<evidence type="ECO:0000256" key="1">
    <source>
        <dbReference type="ARBA" id="ARBA00023125"/>
    </source>
</evidence>
<dbReference type="InterPro" id="IPR047206">
    <property type="entry name" value="bHLHzip_scCBP1-like"/>
</dbReference>